<dbReference type="Proteomes" id="UP001486565">
    <property type="component" value="Chromosome"/>
</dbReference>
<dbReference type="PROSITE" id="PS50110">
    <property type="entry name" value="RESPONSE_REGULATORY"/>
    <property type="match status" value="1"/>
</dbReference>
<evidence type="ECO:0000259" key="5">
    <source>
        <dbReference type="PROSITE" id="PS50930"/>
    </source>
</evidence>
<reference evidence="6 7" key="1">
    <citation type="submission" date="2023-03" db="EMBL/GenBank/DDBJ databases">
        <title>Novel Species.</title>
        <authorList>
            <person name="Ma S."/>
        </authorList>
    </citation>
    <scope>NUCLEOTIDE SEQUENCE [LARGE SCALE GENOMIC DNA]</scope>
    <source>
        <strain evidence="6 7">LIND6LT2</strain>
    </source>
</reference>
<dbReference type="PANTHER" id="PTHR37299">
    <property type="entry name" value="TRANSCRIPTIONAL REGULATOR-RELATED"/>
    <property type="match status" value="1"/>
</dbReference>
<feature type="modified residue" description="4-aspartylphosphate" evidence="3">
    <location>
        <position position="57"/>
    </location>
</feature>
<evidence type="ECO:0000256" key="2">
    <source>
        <dbReference type="ARBA" id="ARBA00024867"/>
    </source>
</evidence>
<dbReference type="PROSITE" id="PS50930">
    <property type="entry name" value="HTH_LYTTR"/>
    <property type="match status" value="1"/>
</dbReference>
<dbReference type="InterPro" id="IPR011006">
    <property type="entry name" value="CheY-like_superfamily"/>
</dbReference>
<dbReference type="InterPro" id="IPR007492">
    <property type="entry name" value="LytTR_DNA-bd_dom"/>
</dbReference>
<evidence type="ECO:0000259" key="4">
    <source>
        <dbReference type="PROSITE" id="PS50110"/>
    </source>
</evidence>
<dbReference type="Gene3D" id="3.40.50.2300">
    <property type="match status" value="1"/>
</dbReference>
<dbReference type="Pfam" id="PF04397">
    <property type="entry name" value="LytTR"/>
    <property type="match status" value="1"/>
</dbReference>
<dbReference type="SUPFAM" id="SSF52172">
    <property type="entry name" value="CheY-like"/>
    <property type="match status" value="1"/>
</dbReference>
<dbReference type="Gene3D" id="2.40.50.1020">
    <property type="entry name" value="LytTr DNA-binding domain"/>
    <property type="match status" value="1"/>
</dbReference>
<keyword evidence="7" id="KW-1185">Reference proteome</keyword>
<name>A0ABZ2Y3Q3_9FIRM</name>
<feature type="domain" description="Response regulatory" evidence="4">
    <location>
        <begin position="3"/>
        <end position="120"/>
    </location>
</feature>
<dbReference type="Pfam" id="PF00072">
    <property type="entry name" value="Response_reg"/>
    <property type="match status" value="1"/>
</dbReference>
<dbReference type="EMBL" id="CP121687">
    <property type="protein sequence ID" value="WZL69830.1"/>
    <property type="molecule type" value="Genomic_DNA"/>
</dbReference>
<evidence type="ECO:0000313" key="6">
    <source>
        <dbReference type="EMBL" id="WZL69830.1"/>
    </source>
</evidence>
<feature type="domain" description="HTH LytTR-type" evidence="5">
    <location>
        <begin position="131"/>
        <end position="201"/>
    </location>
</feature>
<accession>A0ABZ2Y3Q3</accession>
<proteinExistence type="predicted"/>
<dbReference type="GO" id="GO:0003677">
    <property type="term" value="F:DNA binding"/>
    <property type="evidence" value="ECO:0007669"/>
    <property type="project" value="UniProtKB-KW"/>
</dbReference>
<keyword evidence="6" id="KW-0238">DNA-binding</keyword>
<protein>
    <recommendedName>
        <fullName evidence="1">Stage 0 sporulation protein A homolog</fullName>
    </recommendedName>
</protein>
<gene>
    <name evidence="6" type="ORF">QBE51_13815</name>
</gene>
<evidence type="ECO:0000313" key="7">
    <source>
        <dbReference type="Proteomes" id="UP001486565"/>
    </source>
</evidence>
<organism evidence="6 7">
    <name type="scientific">Defluviitalea saccharophila</name>
    <dbReference type="NCBI Taxonomy" id="879970"/>
    <lineage>
        <taxon>Bacteria</taxon>
        <taxon>Bacillati</taxon>
        <taxon>Bacillota</taxon>
        <taxon>Clostridia</taxon>
        <taxon>Lachnospirales</taxon>
        <taxon>Defluviitaleaceae</taxon>
        <taxon>Defluviitalea</taxon>
    </lineage>
</organism>
<dbReference type="SMART" id="SM00850">
    <property type="entry name" value="LytTR"/>
    <property type="match status" value="1"/>
</dbReference>
<dbReference type="SMART" id="SM00448">
    <property type="entry name" value="REC"/>
    <property type="match status" value="1"/>
</dbReference>
<dbReference type="PANTHER" id="PTHR37299:SF1">
    <property type="entry name" value="STAGE 0 SPORULATION PROTEIN A HOMOLOG"/>
    <property type="match status" value="1"/>
</dbReference>
<dbReference type="RefSeq" id="WP_341876818.1">
    <property type="nucleotide sequence ID" value="NZ_CP121687.1"/>
</dbReference>
<evidence type="ECO:0000256" key="3">
    <source>
        <dbReference type="PROSITE-ProRule" id="PRU00169"/>
    </source>
</evidence>
<comment type="function">
    <text evidence="2">May play the central regulatory role in sporulation. It may be an element of the effector pathway responsible for the activation of sporulation genes in response to nutritional stress. Spo0A may act in concert with spo0H (a sigma factor) to control the expression of some genes that are critical to the sporulation process.</text>
</comment>
<sequence>MLTIAICEDEIFQQQQLEKMIFNMGLKESINLHKFESGEELIQAYEGGERYSIIFLDMRMNELDGIQTAEIIRKWDKTCLIIIITSIMEYAIKGYSIHAYDFILKPVDKEKFSKVFRKAIKEIQVIMNKTYTIQTRDKTIVLRLANIIYIESDKKRVIIHTTEKSYVGNENITKTESILMHDGFIRISRYYLVNINHIKEIGVKTLMLTSGVELNYSDKYRDIIKKEYMKYMMGDMS</sequence>
<dbReference type="InterPro" id="IPR046947">
    <property type="entry name" value="LytR-like"/>
</dbReference>
<dbReference type="InterPro" id="IPR001789">
    <property type="entry name" value="Sig_transdc_resp-reg_receiver"/>
</dbReference>
<evidence type="ECO:0000256" key="1">
    <source>
        <dbReference type="ARBA" id="ARBA00018672"/>
    </source>
</evidence>
<keyword evidence="3" id="KW-0597">Phosphoprotein</keyword>